<reference evidence="2 3" key="1">
    <citation type="submission" date="2024-04" db="EMBL/GenBank/DDBJ databases">
        <title>Phyllosticta paracitricarpa is synonymous to the EU quarantine fungus P. citricarpa based on phylogenomic analyses.</title>
        <authorList>
            <consortium name="Lawrence Berkeley National Laboratory"/>
            <person name="Van Ingen-Buijs V.A."/>
            <person name="Van Westerhoven A.C."/>
            <person name="Haridas S."/>
            <person name="Skiadas P."/>
            <person name="Martin F."/>
            <person name="Groenewald J.Z."/>
            <person name="Crous P.W."/>
            <person name="Seidl M.F."/>
        </authorList>
    </citation>
    <scope>NUCLEOTIDE SEQUENCE [LARGE SCALE GENOMIC DNA]</scope>
    <source>
        <strain evidence="2 3">CBS 123374</strain>
    </source>
</reference>
<evidence type="ECO:0000256" key="1">
    <source>
        <dbReference type="SAM" id="MobiDB-lite"/>
    </source>
</evidence>
<protein>
    <submittedName>
        <fullName evidence="2">Uncharacterized protein</fullName>
    </submittedName>
</protein>
<dbReference type="Proteomes" id="UP001492380">
    <property type="component" value="Unassembled WGS sequence"/>
</dbReference>
<sequence length="245" mass="26287">METAGEATLSRELSSNPSRCRRASCCGELHVDAQVATQLPQQSTDRNDRPIARQPFATPQDHEMQKALARANNEDTHGTERNGSRSGHHPLRCGDSSPPARTHLIHLISSKHQENTSVICLLTGSIAKETSTRPPQTPLSCIARLEMPFVSGTADGCFVCSSTLHAELSGLCSEESSISPSITGLTRDENSPGSKTSELHVLTLDQPLGCRSRRAKSQGQGLSQLRCLQSLLPSFPGALVDVDGI</sequence>
<keyword evidence="3" id="KW-1185">Reference proteome</keyword>
<organism evidence="2 3">
    <name type="scientific">Phyllosticta capitalensis</name>
    <dbReference type="NCBI Taxonomy" id="121624"/>
    <lineage>
        <taxon>Eukaryota</taxon>
        <taxon>Fungi</taxon>
        <taxon>Dikarya</taxon>
        <taxon>Ascomycota</taxon>
        <taxon>Pezizomycotina</taxon>
        <taxon>Dothideomycetes</taxon>
        <taxon>Dothideomycetes incertae sedis</taxon>
        <taxon>Botryosphaeriales</taxon>
        <taxon>Phyllostictaceae</taxon>
        <taxon>Phyllosticta</taxon>
    </lineage>
</organism>
<proteinExistence type="predicted"/>
<dbReference type="EMBL" id="JBBWRZ010000009">
    <property type="protein sequence ID" value="KAK8229379.1"/>
    <property type="molecule type" value="Genomic_DNA"/>
</dbReference>
<comment type="caution">
    <text evidence="2">The sequence shown here is derived from an EMBL/GenBank/DDBJ whole genome shotgun (WGS) entry which is preliminary data.</text>
</comment>
<feature type="region of interest" description="Disordered" evidence="1">
    <location>
        <begin position="1"/>
        <end position="20"/>
    </location>
</feature>
<evidence type="ECO:0000313" key="3">
    <source>
        <dbReference type="Proteomes" id="UP001492380"/>
    </source>
</evidence>
<name>A0ABR1YIE1_9PEZI</name>
<feature type="region of interest" description="Disordered" evidence="1">
    <location>
        <begin position="37"/>
        <end position="99"/>
    </location>
</feature>
<gene>
    <name evidence="2" type="ORF">HDK90DRAFT_356521</name>
</gene>
<feature type="compositionally biased region" description="Basic and acidic residues" evidence="1">
    <location>
        <begin position="72"/>
        <end position="83"/>
    </location>
</feature>
<evidence type="ECO:0000313" key="2">
    <source>
        <dbReference type="EMBL" id="KAK8229379.1"/>
    </source>
</evidence>
<accession>A0ABR1YIE1</accession>